<feature type="compositionally biased region" description="Pro residues" evidence="1">
    <location>
        <begin position="7"/>
        <end position="17"/>
    </location>
</feature>
<dbReference type="AlphaFoldDB" id="A0A6G3TKY2"/>
<comment type="caution">
    <text evidence="2">The sequence shown here is derived from an EMBL/GenBank/DDBJ whole genome shotgun (WGS) entry which is preliminary data.</text>
</comment>
<evidence type="ECO:0000313" key="3">
    <source>
        <dbReference type="Proteomes" id="UP000475666"/>
    </source>
</evidence>
<proteinExistence type="predicted"/>
<accession>A0A6G3TKY2</accession>
<evidence type="ECO:0000313" key="2">
    <source>
        <dbReference type="EMBL" id="NEC37115.1"/>
    </source>
</evidence>
<reference evidence="2 3" key="1">
    <citation type="submission" date="2020-01" db="EMBL/GenBank/DDBJ databases">
        <title>Insect and environment-associated Actinomycetes.</title>
        <authorList>
            <person name="Currrie C."/>
            <person name="Chevrette M."/>
            <person name="Carlson C."/>
            <person name="Stubbendieck R."/>
            <person name="Wendt-Pienkowski E."/>
        </authorList>
    </citation>
    <scope>NUCLEOTIDE SEQUENCE [LARGE SCALE GENOMIC DNA]</scope>
    <source>
        <strain evidence="2 3">SID7739</strain>
    </source>
</reference>
<feature type="region of interest" description="Disordered" evidence="1">
    <location>
        <begin position="1"/>
        <end position="48"/>
    </location>
</feature>
<protein>
    <submittedName>
        <fullName evidence="2">D-2-hydroxyacid dehydrogenase</fullName>
    </submittedName>
</protein>
<feature type="non-terminal residue" evidence="2">
    <location>
        <position position="48"/>
    </location>
</feature>
<organism evidence="2 3">
    <name type="scientific">Streptomyces rubrogriseus</name>
    <dbReference type="NCBI Taxonomy" id="194673"/>
    <lineage>
        <taxon>Bacteria</taxon>
        <taxon>Bacillati</taxon>
        <taxon>Actinomycetota</taxon>
        <taxon>Actinomycetes</taxon>
        <taxon>Kitasatosporales</taxon>
        <taxon>Streptomycetaceae</taxon>
        <taxon>Streptomyces</taxon>
        <taxon>Streptomyces violaceoruber group</taxon>
    </lineage>
</organism>
<gene>
    <name evidence="2" type="ORF">G3I66_28660</name>
</gene>
<sequence length="48" mass="5011">MTTSPRTPAPAPTPPPTLLVLDAEPPPRLGRLTGRARVEHADAATLAE</sequence>
<evidence type="ECO:0000256" key="1">
    <source>
        <dbReference type="SAM" id="MobiDB-lite"/>
    </source>
</evidence>
<name>A0A6G3TKY2_9ACTN</name>
<dbReference type="EMBL" id="JAAGMQ010000850">
    <property type="protein sequence ID" value="NEC37115.1"/>
    <property type="molecule type" value="Genomic_DNA"/>
</dbReference>
<dbReference type="Proteomes" id="UP000475666">
    <property type="component" value="Unassembled WGS sequence"/>
</dbReference>